<keyword evidence="3" id="KW-1185">Reference proteome</keyword>
<comment type="caution">
    <text evidence="2">The sequence shown here is derived from an EMBL/GenBank/DDBJ whole genome shotgun (WGS) entry which is preliminary data.</text>
</comment>
<dbReference type="Pfam" id="PF01575">
    <property type="entry name" value="MaoC_dehydratas"/>
    <property type="match status" value="1"/>
</dbReference>
<accession>W4M114</accession>
<dbReference type="InterPro" id="IPR002539">
    <property type="entry name" value="MaoC-like_dom"/>
</dbReference>
<reference evidence="2 3" key="1">
    <citation type="journal article" date="2014" name="Nature">
        <title>An environmental bacterial taxon with a large and distinct metabolic repertoire.</title>
        <authorList>
            <person name="Wilson M.C."/>
            <person name="Mori T."/>
            <person name="Ruckert C."/>
            <person name="Uria A.R."/>
            <person name="Helf M.J."/>
            <person name="Takada K."/>
            <person name="Gernert C."/>
            <person name="Steffens U.A."/>
            <person name="Heycke N."/>
            <person name="Schmitt S."/>
            <person name="Rinke C."/>
            <person name="Helfrich E.J."/>
            <person name="Brachmann A.O."/>
            <person name="Gurgui C."/>
            <person name="Wakimoto T."/>
            <person name="Kracht M."/>
            <person name="Crusemann M."/>
            <person name="Hentschel U."/>
            <person name="Abe I."/>
            <person name="Matsunaga S."/>
            <person name="Kalinowski J."/>
            <person name="Takeyama H."/>
            <person name="Piel J."/>
        </authorList>
    </citation>
    <scope>NUCLEOTIDE SEQUENCE [LARGE SCALE GENOMIC DNA]</scope>
    <source>
        <strain evidence="3">TSY2</strain>
    </source>
</reference>
<dbReference type="AlphaFoldDB" id="W4M114"/>
<dbReference type="SUPFAM" id="SSF54637">
    <property type="entry name" value="Thioesterase/thiol ester dehydrase-isomerase"/>
    <property type="match status" value="1"/>
</dbReference>
<feature type="domain" description="MaoC-like" evidence="1">
    <location>
        <begin position="25"/>
        <end position="110"/>
    </location>
</feature>
<evidence type="ECO:0000313" key="3">
    <source>
        <dbReference type="Proteomes" id="UP000019140"/>
    </source>
</evidence>
<organism evidence="2 3">
    <name type="scientific">Candidatus Entotheonella gemina</name>
    <dbReference type="NCBI Taxonomy" id="1429439"/>
    <lineage>
        <taxon>Bacteria</taxon>
        <taxon>Pseudomonadati</taxon>
        <taxon>Nitrospinota/Tectimicrobiota group</taxon>
        <taxon>Candidatus Tectimicrobiota</taxon>
        <taxon>Candidatus Entotheonellia</taxon>
        <taxon>Candidatus Entotheonellales</taxon>
        <taxon>Candidatus Entotheonellaceae</taxon>
        <taxon>Candidatus Entotheonella</taxon>
    </lineage>
</organism>
<sequence>MSAEAVSGLRYFEDVSEGDALPPLTKAISTVQMMMYGAATWDFMRIHYDADYAREKGFPQAFVDGQMLGAFLAQLVVDWAGDPGALRRLSLRYRTFAFPGDTVTCSGHVTRLLIEGDEAFAECEIVAANQHGDIVAGPALAIVALAQRDK</sequence>
<dbReference type="EMBL" id="AZHX01001323">
    <property type="protein sequence ID" value="ETX04034.1"/>
    <property type="molecule type" value="Genomic_DNA"/>
</dbReference>
<evidence type="ECO:0000259" key="1">
    <source>
        <dbReference type="Pfam" id="PF01575"/>
    </source>
</evidence>
<dbReference type="HOGENOM" id="CLU_094876_4_0_7"/>
<protein>
    <recommendedName>
        <fullName evidence="1">MaoC-like domain-containing protein</fullName>
    </recommendedName>
</protein>
<proteinExistence type="predicted"/>
<evidence type="ECO:0000313" key="2">
    <source>
        <dbReference type="EMBL" id="ETX04034.1"/>
    </source>
</evidence>
<dbReference type="InterPro" id="IPR029069">
    <property type="entry name" value="HotDog_dom_sf"/>
</dbReference>
<dbReference type="Proteomes" id="UP000019140">
    <property type="component" value="Unassembled WGS sequence"/>
</dbReference>
<dbReference type="Gene3D" id="3.10.129.10">
    <property type="entry name" value="Hotdog Thioesterase"/>
    <property type="match status" value="1"/>
</dbReference>
<name>W4M114_9BACT</name>
<gene>
    <name evidence="2" type="ORF">ETSY2_31155</name>
</gene>